<sequence length="81" mass="9511">MNDISCNHYGIGAEINYQKSFEYRKRSVDLNNIEIKYGDGIDQDYNKPFEYYKKSAKIGSKAAMNNVARCYRYKGRYSESK</sequence>
<dbReference type="Gene3D" id="1.25.40.10">
    <property type="entry name" value="Tetratricopeptide repeat domain"/>
    <property type="match status" value="1"/>
</dbReference>
<reference evidence="1 2" key="1">
    <citation type="journal article" date="2019" name="Environ. Microbiol.">
        <title>At the nexus of three kingdoms: the genome of the mycorrhizal fungus Gigaspora margarita provides insights into plant, endobacterial and fungal interactions.</title>
        <authorList>
            <person name="Venice F."/>
            <person name="Ghignone S."/>
            <person name="Salvioli di Fossalunga A."/>
            <person name="Amselem J."/>
            <person name="Novero M."/>
            <person name="Xianan X."/>
            <person name="Sedzielewska Toro K."/>
            <person name="Morin E."/>
            <person name="Lipzen A."/>
            <person name="Grigoriev I.V."/>
            <person name="Henrissat B."/>
            <person name="Martin F.M."/>
            <person name="Bonfante P."/>
        </authorList>
    </citation>
    <scope>NUCLEOTIDE SEQUENCE [LARGE SCALE GENOMIC DNA]</scope>
    <source>
        <strain evidence="1 2">BEG34</strain>
    </source>
</reference>
<dbReference type="InterPro" id="IPR006597">
    <property type="entry name" value="Sel1-like"/>
</dbReference>
<dbReference type="SUPFAM" id="SSF81901">
    <property type="entry name" value="HCP-like"/>
    <property type="match status" value="1"/>
</dbReference>
<comment type="caution">
    <text evidence="1">The sequence shown here is derived from an EMBL/GenBank/DDBJ whole genome shotgun (WGS) entry which is preliminary data.</text>
</comment>
<gene>
    <name evidence="1" type="ORF">F8M41_010125</name>
</gene>
<dbReference type="Pfam" id="PF08238">
    <property type="entry name" value="Sel1"/>
    <property type="match status" value="3"/>
</dbReference>
<evidence type="ECO:0000313" key="2">
    <source>
        <dbReference type="Proteomes" id="UP000439903"/>
    </source>
</evidence>
<dbReference type="EMBL" id="WTPW01002122">
    <property type="protein sequence ID" value="KAF0396194.1"/>
    <property type="molecule type" value="Genomic_DNA"/>
</dbReference>
<keyword evidence="2" id="KW-1185">Reference proteome</keyword>
<accession>A0A8H3X1H4</accession>
<dbReference type="InterPro" id="IPR011990">
    <property type="entry name" value="TPR-like_helical_dom_sf"/>
</dbReference>
<dbReference type="Proteomes" id="UP000439903">
    <property type="component" value="Unassembled WGS sequence"/>
</dbReference>
<evidence type="ECO:0000313" key="1">
    <source>
        <dbReference type="EMBL" id="KAF0396194.1"/>
    </source>
</evidence>
<proteinExistence type="predicted"/>
<name>A0A8H3X1H4_GIGMA</name>
<protein>
    <submittedName>
        <fullName evidence="1">HCP-like protein</fullName>
    </submittedName>
</protein>
<dbReference type="OrthoDB" id="272077at2759"/>
<dbReference type="AlphaFoldDB" id="A0A8H3X1H4"/>
<organism evidence="1 2">
    <name type="scientific">Gigaspora margarita</name>
    <dbReference type="NCBI Taxonomy" id="4874"/>
    <lineage>
        <taxon>Eukaryota</taxon>
        <taxon>Fungi</taxon>
        <taxon>Fungi incertae sedis</taxon>
        <taxon>Mucoromycota</taxon>
        <taxon>Glomeromycotina</taxon>
        <taxon>Glomeromycetes</taxon>
        <taxon>Diversisporales</taxon>
        <taxon>Gigasporaceae</taxon>
        <taxon>Gigaspora</taxon>
    </lineage>
</organism>